<dbReference type="SUPFAM" id="SSF144083">
    <property type="entry name" value="Magnesium transport protein CorA, transmembrane region"/>
    <property type="match status" value="1"/>
</dbReference>
<gene>
    <name evidence="9" type="ORF">S03H2_01774</name>
</gene>
<dbReference type="GO" id="GO:0050897">
    <property type="term" value="F:cobalt ion binding"/>
    <property type="evidence" value="ECO:0007669"/>
    <property type="project" value="TreeGrafter"/>
</dbReference>
<dbReference type="Pfam" id="PF01544">
    <property type="entry name" value="CorA"/>
    <property type="match status" value="1"/>
</dbReference>
<dbReference type="InterPro" id="IPR045861">
    <property type="entry name" value="CorA_cytoplasmic_dom"/>
</dbReference>
<evidence type="ECO:0000256" key="7">
    <source>
        <dbReference type="ARBA" id="ARBA00023136"/>
    </source>
</evidence>
<dbReference type="Gene3D" id="1.20.58.340">
    <property type="entry name" value="Magnesium transport protein CorA, transmembrane region"/>
    <property type="match status" value="2"/>
</dbReference>
<feature type="transmembrane region" description="Helical" evidence="8">
    <location>
        <begin position="212"/>
        <end position="234"/>
    </location>
</feature>
<comment type="similarity">
    <text evidence="2">Belongs to the CorA metal ion transporter (MIT) (TC 1.A.35) family.</text>
</comment>
<keyword evidence="6 8" id="KW-1133">Transmembrane helix</keyword>
<organism evidence="9">
    <name type="scientific">marine sediment metagenome</name>
    <dbReference type="NCBI Taxonomy" id="412755"/>
    <lineage>
        <taxon>unclassified sequences</taxon>
        <taxon>metagenomes</taxon>
        <taxon>ecological metagenomes</taxon>
    </lineage>
</organism>
<feature type="transmembrane region" description="Helical" evidence="8">
    <location>
        <begin position="246"/>
        <end position="264"/>
    </location>
</feature>
<evidence type="ECO:0000256" key="2">
    <source>
        <dbReference type="ARBA" id="ARBA00009765"/>
    </source>
</evidence>
<name>X1DM50_9ZZZZ</name>
<evidence type="ECO:0000256" key="4">
    <source>
        <dbReference type="ARBA" id="ARBA00022475"/>
    </source>
</evidence>
<dbReference type="AlphaFoldDB" id="X1DM50"/>
<dbReference type="PANTHER" id="PTHR46494">
    <property type="entry name" value="CORA FAMILY METAL ION TRANSPORTER (EUROFUNG)"/>
    <property type="match status" value="1"/>
</dbReference>
<dbReference type="Gene3D" id="3.30.460.20">
    <property type="entry name" value="CorA soluble domain-like"/>
    <property type="match status" value="1"/>
</dbReference>
<proteinExistence type="inferred from homology"/>
<evidence type="ECO:0008006" key="10">
    <source>
        <dbReference type="Google" id="ProtNLM"/>
    </source>
</evidence>
<evidence type="ECO:0000256" key="3">
    <source>
        <dbReference type="ARBA" id="ARBA00022448"/>
    </source>
</evidence>
<dbReference type="GO" id="GO:0015095">
    <property type="term" value="F:magnesium ion transmembrane transporter activity"/>
    <property type="evidence" value="ECO:0007669"/>
    <property type="project" value="TreeGrafter"/>
</dbReference>
<evidence type="ECO:0000256" key="1">
    <source>
        <dbReference type="ARBA" id="ARBA00004651"/>
    </source>
</evidence>
<evidence type="ECO:0000256" key="6">
    <source>
        <dbReference type="ARBA" id="ARBA00022989"/>
    </source>
</evidence>
<feature type="non-terminal residue" evidence="9">
    <location>
        <position position="1"/>
    </location>
</feature>
<dbReference type="GO" id="GO:0015087">
    <property type="term" value="F:cobalt ion transmembrane transporter activity"/>
    <property type="evidence" value="ECO:0007669"/>
    <property type="project" value="TreeGrafter"/>
</dbReference>
<dbReference type="InterPro" id="IPR002523">
    <property type="entry name" value="MgTranspt_CorA/ZnTranspt_ZntB"/>
</dbReference>
<evidence type="ECO:0000313" key="9">
    <source>
        <dbReference type="EMBL" id="GAH21996.1"/>
    </source>
</evidence>
<protein>
    <recommendedName>
        <fullName evidence="10">Magnesium transport protein CorA</fullName>
    </recommendedName>
</protein>
<dbReference type="PANTHER" id="PTHR46494:SF1">
    <property type="entry name" value="CORA FAMILY METAL ION TRANSPORTER (EUROFUNG)"/>
    <property type="match status" value="1"/>
</dbReference>
<evidence type="ECO:0000256" key="8">
    <source>
        <dbReference type="SAM" id="Phobius"/>
    </source>
</evidence>
<keyword evidence="3" id="KW-0813">Transport</keyword>
<keyword evidence="5 8" id="KW-0812">Transmembrane</keyword>
<dbReference type="EMBL" id="BARU01000544">
    <property type="protein sequence ID" value="GAH21996.1"/>
    <property type="molecule type" value="Genomic_DNA"/>
</dbReference>
<dbReference type="GO" id="GO:0005886">
    <property type="term" value="C:plasma membrane"/>
    <property type="evidence" value="ECO:0007669"/>
    <property type="project" value="UniProtKB-SubCell"/>
</dbReference>
<evidence type="ECO:0000256" key="5">
    <source>
        <dbReference type="ARBA" id="ARBA00022692"/>
    </source>
</evidence>
<dbReference type="GO" id="GO:0000287">
    <property type="term" value="F:magnesium ion binding"/>
    <property type="evidence" value="ECO:0007669"/>
    <property type="project" value="TreeGrafter"/>
</dbReference>
<keyword evidence="4" id="KW-1003">Cell membrane</keyword>
<dbReference type="CDD" id="cd12822">
    <property type="entry name" value="TmCorA-like"/>
    <property type="match status" value="1"/>
</dbReference>
<keyword evidence="7 8" id="KW-0472">Membrane</keyword>
<comment type="caution">
    <text evidence="9">The sequence shown here is derived from an EMBL/GenBank/DDBJ whole genome shotgun (WGS) entry which is preliminary data.</text>
</comment>
<sequence length="270" mass="31470">LDLDDCLSRIQRPKIDEYKDYLFLVFHFPVFNKEARVTTPSQLAVFIGKNYLITLHKGELKPLVKLFRECQIDEESQQEYFSQGSGYLLYRIVDRLVDYCLPILNKVGDHIEDVEDSVFSDRMRGTVKEISLLRRDIISFRRIIWPMRAVIGSLEPKIRRFSPMDMAVYFGDMVDHVDKIWDGLDEYKEVIEGLNYTHDSLATNRTNEVMRILTVIATILLPITVVASIFGMNIPLGPFRDSPYSALYVSLICLVIIGGMLYFFHRQRWI</sequence>
<dbReference type="InterPro" id="IPR045863">
    <property type="entry name" value="CorA_TM1_TM2"/>
</dbReference>
<dbReference type="SUPFAM" id="SSF143865">
    <property type="entry name" value="CorA soluble domain-like"/>
    <property type="match status" value="1"/>
</dbReference>
<comment type="subcellular location">
    <subcellularLocation>
        <location evidence="1">Cell membrane</location>
        <topology evidence="1">Multi-pass membrane protein</topology>
    </subcellularLocation>
</comment>
<reference evidence="9" key="1">
    <citation type="journal article" date="2014" name="Front. Microbiol.">
        <title>High frequency of phylogenetically diverse reductive dehalogenase-homologous genes in deep subseafloor sedimentary metagenomes.</title>
        <authorList>
            <person name="Kawai M."/>
            <person name="Futagami T."/>
            <person name="Toyoda A."/>
            <person name="Takaki Y."/>
            <person name="Nishi S."/>
            <person name="Hori S."/>
            <person name="Arai W."/>
            <person name="Tsubouchi T."/>
            <person name="Morono Y."/>
            <person name="Uchiyama I."/>
            <person name="Ito T."/>
            <person name="Fujiyama A."/>
            <person name="Inagaki F."/>
            <person name="Takami H."/>
        </authorList>
    </citation>
    <scope>NUCLEOTIDE SEQUENCE</scope>
    <source>
        <strain evidence="9">Expedition CK06-06</strain>
    </source>
</reference>
<accession>X1DM50</accession>